<gene>
    <name evidence="2" type="ORF">V5O48_004882</name>
</gene>
<proteinExistence type="predicted"/>
<evidence type="ECO:0000313" key="3">
    <source>
        <dbReference type="Proteomes" id="UP001465976"/>
    </source>
</evidence>
<feature type="compositionally biased region" description="Basic residues" evidence="1">
    <location>
        <begin position="376"/>
        <end position="388"/>
    </location>
</feature>
<feature type="compositionally biased region" description="Acidic residues" evidence="1">
    <location>
        <begin position="577"/>
        <end position="588"/>
    </location>
</feature>
<feature type="compositionally biased region" description="Acidic residues" evidence="1">
    <location>
        <begin position="491"/>
        <end position="507"/>
    </location>
</feature>
<feature type="region of interest" description="Disordered" evidence="1">
    <location>
        <begin position="202"/>
        <end position="806"/>
    </location>
</feature>
<comment type="caution">
    <text evidence="2">The sequence shown here is derived from an EMBL/GenBank/DDBJ whole genome shotgun (WGS) entry which is preliminary data.</text>
</comment>
<feature type="compositionally biased region" description="Basic and acidic residues" evidence="1">
    <location>
        <begin position="407"/>
        <end position="420"/>
    </location>
</feature>
<feature type="compositionally biased region" description="Polar residues" evidence="1">
    <location>
        <begin position="757"/>
        <end position="774"/>
    </location>
</feature>
<evidence type="ECO:0000313" key="2">
    <source>
        <dbReference type="EMBL" id="KAL0577090.1"/>
    </source>
</evidence>
<accession>A0ABR3FNV5</accession>
<feature type="compositionally biased region" description="Acidic residues" evidence="1">
    <location>
        <begin position="209"/>
        <end position="218"/>
    </location>
</feature>
<organism evidence="2 3">
    <name type="scientific">Marasmius crinis-equi</name>
    <dbReference type="NCBI Taxonomy" id="585013"/>
    <lineage>
        <taxon>Eukaryota</taxon>
        <taxon>Fungi</taxon>
        <taxon>Dikarya</taxon>
        <taxon>Basidiomycota</taxon>
        <taxon>Agaricomycotina</taxon>
        <taxon>Agaricomycetes</taxon>
        <taxon>Agaricomycetidae</taxon>
        <taxon>Agaricales</taxon>
        <taxon>Marasmiineae</taxon>
        <taxon>Marasmiaceae</taxon>
        <taxon>Marasmius</taxon>
    </lineage>
</organism>
<dbReference type="Proteomes" id="UP001465976">
    <property type="component" value="Unassembled WGS sequence"/>
</dbReference>
<feature type="compositionally biased region" description="Acidic residues" evidence="1">
    <location>
        <begin position="392"/>
        <end position="406"/>
    </location>
</feature>
<evidence type="ECO:0008006" key="4">
    <source>
        <dbReference type="Google" id="ProtNLM"/>
    </source>
</evidence>
<feature type="compositionally biased region" description="Basic and acidic residues" evidence="1">
    <location>
        <begin position="219"/>
        <end position="230"/>
    </location>
</feature>
<dbReference type="Gene3D" id="1.10.10.60">
    <property type="entry name" value="Homeodomain-like"/>
    <property type="match status" value="1"/>
</dbReference>
<keyword evidence="3" id="KW-1185">Reference proteome</keyword>
<feature type="compositionally biased region" description="Low complexity" evidence="1">
    <location>
        <begin position="344"/>
        <end position="356"/>
    </location>
</feature>
<feature type="compositionally biased region" description="Polar residues" evidence="1">
    <location>
        <begin position="283"/>
        <end position="299"/>
    </location>
</feature>
<protein>
    <recommendedName>
        <fullName evidence="4">BRCT domain-containing protein</fullName>
    </recommendedName>
</protein>
<name>A0ABR3FNV5_9AGAR</name>
<sequence>MFNCNCRNNTAHEEIFVRDKDTPLNFIVHISISDPKVQEALYNTIVDHGGDVLETDENVDYVLFAPGGQLTMAGYQNYFKFSADPGKRKVLVKDTQFIQDTLDDPSILRESIIPRRKPGFPAGKRRTEFTPEEEEKLCEFLAVTCPAGGRLSHNLYVSLCANAQYGEGYEWTKAHPPQAWRERYKKNKARLDPKIARYIIDLQVHPNVEDEDEDEEEERPPPDEGSDRHSPVSRQKKRGDTNEDDHDSLFSGEDSEERPDEDAGPDDVPVDQEEEDEVDNALQLISNYTDDQPRASTSRLRLAPDEESVNASLRIAPIPKKWPPDRRRKRLSGVVTAPPAPTVQGSRPKSGKSSQGKGKGIGDQSNDDADNEEARGRRRKSGASRKGKERAVDEELDDDDDDDDDGEYHPSDSPEIDSREQSLGLEYTTDGQDLHVDGDDPADIEMEPERPVVDVDADIVVDKTGESVDKDDEDVVASQLMEGGREGRTGEEDEGEEEEEELDEGEGEAQGAVAFNESVEVVEFGPISRDTNIAHRSARRTLHSSPHPRANPSPRSITGVARKSASKTSTPAQVTEVVEESDVEDMEVEPIPPPSPPVSVAKPKQTRKRKDYHQMAREASPRVTRARSRSAAPVSPPRPVEKKGEDSRSRSRHNVPTLPESVKEEEEGEDGGARDMDDGIASAAGSAKTRKVEPDDEQSLRSLGLPARGPAETVGESGRGDTRRHQIASRQVAYTASARVLPDSRAARRSSDEAPGSPTTSTTSQESFPFTGTRASAVKRRYLSQERHTPYTPPFGTRAAAFSQTR</sequence>
<feature type="compositionally biased region" description="Basic and acidic residues" evidence="1">
    <location>
        <begin position="639"/>
        <end position="649"/>
    </location>
</feature>
<reference evidence="2 3" key="1">
    <citation type="submission" date="2024-02" db="EMBL/GenBank/DDBJ databases">
        <title>A draft genome for the cacao thread blight pathogen Marasmius crinis-equi.</title>
        <authorList>
            <person name="Cohen S.P."/>
            <person name="Baruah I.K."/>
            <person name="Amoako-Attah I."/>
            <person name="Bukari Y."/>
            <person name="Meinhardt L.W."/>
            <person name="Bailey B.A."/>
        </authorList>
    </citation>
    <scope>NUCLEOTIDE SEQUENCE [LARGE SCALE GENOMIC DNA]</scope>
    <source>
        <strain evidence="2 3">GH-76</strain>
    </source>
</reference>
<evidence type="ECO:0000256" key="1">
    <source>
        <dbReference type="SAM" id="MobiDB-lite"/>
    </source>
</evidence>
<dbReference type="EMBL" id="JBAHYK010000178">
    <property type="protein sequence ID" value="KAL0577090.1"/>
    <property type="molecule type" value="Genomic_DNA"/>
</dbReference>
<feature type="compositionally biased region" description="Acidic residues" evidence="1">
    <location>
        <begin position="253"/>
        <end position="279"/>
    </location>
</feature>
<dbReference type="CDD" id="cd11655">
    <property type="entry name" value="rap1_myb-like"/>
    <property type="match status" value="1"/>
</dbReference>